<protein>
    <recommendedName>
        <fullName evidence="4">WXG100 family type VII secretion target</fullName>
    </recommendedName>
</protein>
<sequence length="70" mass="7843">MSQAVDQIHQITSMLDGKAQSVRWEGPDANRFKSSEWPQYKSALTRVAQDLEAVKGIVNKQKQQQINASA</sequence>
<keyword evidence="3" id="KW-1185">Reference proteome</keyword>
<dbReference type="KEGG" id="aaq:AOC05_03190"/>
<proteinExistence type="predicted"/>
<organism evidence="2 3">
    <name type="scientific">Arthrobacter alpinus</name>
    <dbReference type="NCBI Taxonomy" id="656366"/>
    <lineage>
        <taxon>Bacteria</taxon>
        <taxon>Bacillati</taxon>
        <taxon>Actinomycetota</taxon>
        <taxon>Actinomycetes</taxon>
        <taxon>Micrococcales</taxon>
        <taxon>Micrococcaceae</taxon>
        <taxon>Arthrobacter</taxon>
    </lineage>
</organism>
<dbReference type="PATRIC" id="fig|656366.3.peg.442"/>
<dbReference type="Proteomes" id="UP000062833">
    <property type="component" value="Chromosome"/>
</dbReference>
<name>A0A0M4REL3_9MICC</name>
<reference evidence="2" key="2">
    <citation type="submission" date="2016-03" db="EMBL/GenBank/DDBJ databases">
        <title>Complete genome of Arthrobacter alpinus strain R3.8.</title>
        <authorList>
            <person name="See-Too W.S."/>
            <person name="Chan K.G."/>
        </authorList>
    </citation>
    <scope>NUCLEOTIDE SEQUENCE</scope>
    <source>
        <strain evidence="2">R3.8</strain>
    </source>
</reference>
<evidence type="ECO:0000313" key="2">
    <source>
        <dbReference type="EMBL" id="ALE93943.1"/>
    </source>
</evidence>
<evidence type="ECO:0000313" key="3">
    <source>
        <dbReference type="Proteomes" id="UP000062833"/>
    </source>
</evidence>
<dbReference type="EMBL" id="CP012677">
    <property type="protein sequence ID" value="ALE93943.1"/>
    <property type="molecule type" value="Genomic_DNA"/>
</dbReference>
<accession>A0A0M4REL3</accession>
<gene>
    <name evidence="1" type="ORF">AOC05_01970</name>
    <name evidence="2" type="ORF">AOC05_03190</name>
</gene>
<evidence type="ECO:0008006" key="4">
    <source>
        <dbReference type="Google" id="ProtNLM"/>
    </source>
</evidence>
<reference evidence="3" key="1">
    <citation type="submission" date="2015-09" db="EMBL/GenBank/DDBJ databases">
        <title>Complete genome of Arthrobacter alpinus strain R3.8.</title>
        <authorList>
            <person name="See-Too W.S."/>
            <person name="Chan K.G."/>
        </authorList>
    </citation>
    <scope>NUCLEOTIDE SEQUENCE [LARGE SCALE GENOMIC DNA]</scope>
    <source>
        <strain evidence="1 3">R3.8</strain>
    </source>
</reference>
<dbReference type="AlphaFoldDB" id="A0A0M4REL3"/>
<dbReference type="EMBL" id="CP012677">
    <property type="protein sequence ID" value="ALE93900.1"/>
    <property type="molecule type" value="Genomic_DNA"/>
</dbReference>
<dbReference type="Gene3D" id="1.10.287.1060">
    <property type="entry name" value="ESAT-6-like"/>
    <property type="match status" value="1"/>
</dbReference>
<evidence type="ECO:0000313" key="1">
    <source>
        <dbReference type="EMBL" id="ALE93900.1"/>
    </source>
</evidence>
<dbReference type="KEGG" id="aaq:AOC05_01970"/>